<accession>A0AAV5KPI9</accession>
<keyword evidence="2" id="KW-1185">Reference proteome</keyword>
<gene>
    <name evidence="1" type="ORF">SLEP1_g35802</name>
</gene>
<evidence type="ECO:0000313" key="2">
    <source>
        <dbReference type="Proteomes" id="UP001054252"/>
    </source>
</evidence>
<dbReference type="EMBL" id="BPVZ01000072">
    <property type="protein sequence ID" value="GKV26514.1"/>
    <property type="molecule type" value="Genomic_DNA"/>
</dbReference>
<protein>
    <submittedName>
        <fullName evidence="1">Uncharacterized protein</fullName>
    </submittedName>
</protein>
<dbReference type="PANTHER" id="PTHR33526:SF20">
    <property type="entry name" value="VQ DOMAIN-CONTAINING PROTEIN"/>
    <property type="match status" value="1"/>
</dbReference>
<dbReference type="PANTHER" id="PTHR33526">
    <property type="entry name" value="OS07G0123800 PROTEIN"/>
    <property type="match status" value="1"/>
</dbReference>
<dbReference type="Proteomes" id="UP001054252">
    <property type="component" value="Unassembled WGS sequence"/>
</dbReference>
<dbReference type="AlphaFoldDB" id="A0AAV5KPI9"/>
<comment type="caution">
    <text evidence="1">The sequence shown here is derived from an EMBL/GenBank/DDBJ whole genome shotgun (WGS) entry which is preliminary data.</text>
</comment>
<name>A0AAV5KPI9_9ROSI</name>
<dbReference type="PIRSF" id="PIRSF031279">
    <property type="entry name" value="UCP031279"/>
    <property type="match status" value="1"/>
</dbReference>
<reference evidence="1 2" key="1">
    <citation type="journal article" date="2021" name="Commun. Biol.">
        <title>The genome of Shorea leprosula (Dipterocarpaceae) highlights the ecological relevance of drought in aseasonal tropical rainforests.</title>
        <authorList>
            <person name="Ng K.K.S."/>
            <person name="Kobayashi M.J."/>
            <person name="Fawcett J.A."/>
            <person name="Hatakeyama M."/>
            <person name="Paape T."/>
            <person name="Ng C.H."/>
            <person name="Ang C.C."/>
            <person name="Tnah L.H."/>
            <person name="Lee C.T."/>
            <person name="Nishiyama T."/>
            <person name="Sese J."/>
            <person name="O'Brien M.J."/>
            <person name="Copetti D."/>
            <person name="Mohd Noor M.I."/>
            <person name="Ong R.C."/>
            <person name="Putra M."/>
            <person name="Sireger I.Z."/>
            <person name="Indrioko S."/>
            <person name="Kosugi Y."/>
            <person name="Izuno A."/>
            <person name="Isagi Y."/>
            <person name="Lee S.L."/>
            <person name="Shimizu K.K."/>
        </authorList>
    </citation>
    <scope>NUCLEOTIDE SEQUENCE [LARGE SCALE GENOMIC DNA]</scope>
    <source>
        <strain evidence="1">214</strain>
    </source>
</reference>
<dbReference type="InterPro" id="IPR016972">
    <property type="entry name" value="UCP031279"/>
</dbReference>
<organism evidence="1 2">
    <name type="scientific">Rubroshorea leprosula</name>
    <dbReference type="NCBI Taxonomy" id="152421"/>
    <lineage>
        <taxon>Eukaryota</taxon>
        <taxon>Viridiplantae</taxon>
        <taxon>Streptophyta</taxon>
        <taxon>Embryophyta</taxon>
        <taxon>Tracheophyta</taxon>
        <taxon>Spermatophyta</taxon>
        <taxon>Magnoliopsida</taxon>
        <taxon>eudicotyledons</taxon>
        <taxon>Gunneridae</taxon>
        <taxon>Pentapetalae</taxon>
        <taxon>rosids</taxon>
        <taxon>malvids</taxon>
        <taxon>Malvales</taxon>
        <taxon>Dipterocarpaceae</taxon>
        <taxon>Rubroshorea</taxon>
    </lineage>
</organism>
<sequence>MRSKGNKKSKLMKIILAPIKVLSKARDFYVKGMDDWASRLGNGGVMGGPGVHVSQLPKSFSFKSSRSSDSEEELAELLRSASKRAMECKERQEKNVRERAGMQGMRSYSVGIGKIGRIDEDKPCSFEEDVVYPRSRSCAVGRNVVVYR</sequence>
<proteinExistence type="predicted"/>
<evidence type="ECO:0000313" key="1">
    <source>
        <dbReference type="EMBL" id="GKV26514.1"/>
    </source>
</evidence>